<dbReference type="AlphaFoldDB" id="A0A9K3GMK4"/>
<evidence type="ECO:0000313" key="2">
    <source>
        <dbReference type="Proteomes" id="UP000265618"/>
    </source>
</evidence>
<dbReference type="EMBL" id="BDIP01003630">
    <property type="protein sequence ID" value="GIQ87941.1"/>
    <property type="molecule type" value="Genomic_DNA"/>
</dbReference>
<keyword evidence="2" id="KW-1185">Reference proteome</keyword>
<name>A0A9K3GMK4_9EUKA</name>
<sequence length="134" mass="14988">AGAVLPALFQGGICLTVSNGSDHRRITGCHFRDASAFITSVPSIRHVMASRWHFSFPFMDIQINFNRPQGYNDPVRPTALGCVVQITGLCVYECNDSVRARLLPYFRTLYIVPSLHHLQGYPGIPRRAVVYIVL</sequence>
<gene>
    <name evidence="1" type="ORF">KIPB_010088</name>
</gene>
<accession>A0A9K3GMK4</accession>
<proteinExistence type="predicted"/>
<organism evidence="1 2">
    <name type="scientific">Kipferlia bialata</name>
    <dbReference type="NCBI Taxonomy" id="797122"/>
    <lineage>
        <taxon>Eukaryota</taxon>
        <taxon>Metamonada</taxon>
        <taxon>Carpediemonas-like organisms</taxon>
        <taxon>Kipferlia</taxon>
    </lineage>
</organism>
<protein>
    <submittedName>
        <fullName evidence="1">Uncharacterized protein</fullName>
    </submittedName>
</protein>
<reference evidence="1 2" key="1">
    <citation type="journal article" date="2018" name="PLoS ONE">
        <title>The draft genome of Kipferlia bialata reveals reductive genome evolution in fornicate parasites.</title>
        <authorList>
            <person name="Tanifuji G."/>
            <person name="Takabayashi S."/>
            <person name="Kume K."/>
            <person name="Takagi M."/>
            <person name="Nakayama T."/>
            <person name="Kamikawa R."/>
            <person name="Inagaki Y."/>
            <person name="Hashimoto T."/>
        </authorList>
    </citation>
    <scope>NUCLEOTIDE SEQUENCE [LARGE SCALE GENOMIC DNA]</scope>
    <source>
        <strain evidence="1">NY0173</strain>
    </source>
</reference>
<feature type="non-terminal residue" evidence="1">
    <location>
        <position position="1"/>
    </location>
</feature>
<evidence type="ECO:0000313" key="1">
    <source>
        <dbReference type="EMBL" id="GIQ87941.1"/>
    </source>
</evidence>
<comment type="caution">
    <text evidence="1">The sequence shown here is derived from an EMBL/GenBank/DDBJ whole genome shotgun (WGS) entry which is preliminary data.</text>
</comment>
<dbReference type="Proteomes" id="UP000265618">
    <property type="component" value="Unassembled WGS sequence"/>
</dbReference>